<protein>
    <submittedName>
        <fullName evidence="2">Uncharacterized protein</fullName>
    </submittedName>
</protein>
<feature type="compositionally biased region" description="Pro residues" evidence="1">
    <location>
        <begin position="24"/>
        <end position="33"/>
    </location>
</feature>
<feature type="compositionally biased region" description="Acidic residues" evidence="1">
    <location>
        <begin position="60"/>
        <end position="75"/>
    </location>
</feature>
<reference evidence="2" key="1">
    <citation type="journal article" date="2023" name="Mol. Phylogenet. Evol.">
        <title>Genome-scale phylogeny and comparative genomics of the fungal order Sordariales.</title>
        <authorList>
            <person name="Hensen N."/>
            <person name="Bonometti L."/>
            <person name="Westerberg I."/>
            <person name="Brannstrom I.O."/>
            <person name="Guillou S."/>
            <person name="Cros-Aarteil S."/>
            <person name="Calhoun S."/>
            <person name="Haridas S."/>
            <person name="Kuo A."/>
            <person name="Mondo S."/>
            <person name="Pangilinan J."/>
            <person name="Riley R."/>
            <person name="LaButti K."/>
            <person name="Andreopoulos B."/>
            <person name="Lipzen A."/>
            <person name="Chen C."/>
            <person name="Yan M."/>
            <person name="Daum C."/>
            <person name="Ng V."/>
            <person name="Clum A."/>
            <person name="Steindorff A."/>
            <person name="Ohm R.A."/>
            <person name="Martin F."/>
            <person name="Silar P."/>
            <person name="Natvig D.O."/>
            <person name="Lalanne C."/>
            <person name="Gautier V."/>
            <person name="Ament-Velasquez S.L."/>
            <person name="Kruys A."/>
            <person name="Hutchinson M.I."/>
            <person name="Powell A.J."/>
            <person name="Barry K."/>
            <person name="Miller A.N."/>
            <person name="Grigoriev I.V."/>
            <person name="Debuchy R."/>
            <person name="Gladieux P."/>
            <person name="Hiltunen Thoren M."/>
            <person name="Johannesson H."/>
        </authorList>
    </citation>
    <scope>NUCLEOTIDE SEQUENCE</scope>
    <source>
        <strain evidence="2">PSN309</strain>
    </source>
</reference>
<evidence type="ECO:0000313" key="2">
    <source>
        <dbReference type="EMBL" id="KAK4187295.1"/>
    </source>
</evidence>
<feature type="region of interest" description="Disordered" evidence="1">
    <location>
        <begin position="91"/>
        <end position="114"/>
    </location>
</feature>
<reference evidence="2" key="2">
    <citation type="submission" date="2023-05" db="EMBL/GenBank/DDBJ databases">
        <authorList>
            <consortium name="Lawrence Berkeley National Laboratory"/>
            <person name="Steindorff A."/>
            <person name="Hensen N."/>
            <person name="Bonometti L."/>
            <person name="Westerberg I."/>
            <person name="Brannstrom I.O."/>
            <person name="Guillou S."/>
            <person name="Cros-Aarteil S."/>
            <person name="Calhoun S."/>
            <person name="Haridas S."/>
            <person name="Kuo A."/>
            <person name="Mondo S."/>
            <person name="Pangilinan J."/>
            <person name="Riley R."/>
            <person name="Labutti K."/>
            <person name="Andreopoulos B."/>
            <person name="Lipzen A."/>
            <person name="Chen C."/>
            <person name="Yanf M."/>
            <person name="Daum C."/>
            <person name="Ng V."/>
            <person name="Clum A."/>
            <person name="Ohm R."/>
            <person name="Martin F."/>
            <person name="Silar P."/>
            <person name="Natvig D."/>
            <person name="Lalanne C."/>
            <person name="Gautier V."/>
            <person name="Ament-Velasquez S.L."/>
            <person name="Kruys A."/>
            <person name="Hutchinson M.I."/>
            <person name="Powell A.J."/>
            <person name="Barry K."/>
            <person name="Miller A.N."/>
            <person name="Grigoriev I.V."/>
            <person name="Debuchy R."/>
            <person name="Gladieux P."/>
            <person name="Thoren M.H."/>
            <person name="Johannesson H."/>
        </authorList>
    </citation>
    <scope>NUCLEOTIDE SEQUENCE</scope>
    <source>
        <strain evidence="2">PSN309</strain>
    </source>
</reference>
<feature type="compositionally biased region" description="Low complexity" evidence="1">
    <location>
        <begin position="13"/>
        <end position="23"/>
    </location>
</feature>
<name>A0AAN6WTV2_9PEZI</name>
<gene>
    <name evidence="2" type="ORF">QBC35DRAFT_410737</name>
</gene>
<proteinExistence type="predicted"/>
<comment type="caution">
    <text evidence="2">The sequence shown here is derived from an EMBL/GenBank/DDBJ whole genome shotgun (WGS) entry which is preliminary data.</text>
</comment>
<evidence type="ECO:0000256" key="1">
    <source>
        <dbReference type="SAM" id="MobiDB-lite"/>
    </source>
</evidence>
<dbReference type="AlphaFoldDB" id="A0AAN6WTV2"/>
<keyword evidence="3" id="KW-1185">Reference proteome</keyword>
<organism evidence="2 3">
    <name type="scientific">Podospora australis</name>
    <dbReference type="NCBI Taxonomy" id="1536484"/>
    <lineage>
        <taxon>Eukaryota</taxon>
        <taxon>Fungi</taxon>
        <taxon>Dikarya</taxon>
        <taxon>Ascomycota</taxon>
        <taxon>Pezizomycotina</taxon>
        <taxon>Sordariomycetes</taxon>
        <taxon>Sordariomycetidae</taxon>
        <taxon>Sordariales</taxon>
        <taxon>Podosporaceae</taxon>
        <taxon>Podospora</taxon>
    </lineage>
</organism>
<feature type="compositionally biased region" description="Basic and acidic residues" evidence="1">
    <location>
        <begin position="598"/>
        <end position="609"/>
    </location>
</feature>
<dbReference type="Proteomes" id="UP001302126">
    <property type="component" value="Unassembled WGS sequence"/>
</dbReference>
<feature type="region of interest" description="Disordered" evidence="1">
    <location>
        <begin position="1"/>
        <end position="75"/>
    </location>
</feature>
<feature type="region of interest" description="Disordered" evidence="1">
    <location>
        <begin position="598"/>
        <end position="625"/>
    </location>
</feature>
<dbReference type="EMBL" id="MU864405">
    <property type="protein sequence ID" value="KAK4187295.1"/>
    <property type="molecule type" value="Genomic_DNA"/>
</dbReference>
<feature type="compositionally biased region" description="Low complexity" evidence="1">
    <location>
        <begin position="91"/>
        <end position="104"/>
    </location>
</feature>
<sequence>MVNNGSIASFFKPVPKSSQGSSPSEPPAAPRPSLPSALDFLSPTPPKPPKPRDRNAVIQDSDDDDDDDISSDDDLPDFFAKGFMSASTATASTTAPAPAAATPAVRTFATPKRRRTTNHDIYSSPLTINAKKKFDFNALLKEVAADNAVEESERRMRAALAKGSPTKKKVDVTLHELMEEALSEAENSQDESKNRKTILAIQRNEASEERKEWCFFNAGDKYAGGFQSPSIEVRQAFPRSSANGNWKFLAEEKDRNNFFEGGLPYTLQTRLQDLPDEMFLWIFHEFPHEKSRKLREEYLRLLGACPDQTRRLVDEECVLQLFQCVGASESACATKRQPEKEAWQRPYGYLERDWVPLQSVLRAIELIAYGLSAPSLTQCMTLLLRLGMDNVVRDEPSITKGHQDALCSVAQAVPQAAWNGFCGDVIDSLYTHTPETGLRWNAVSAIPFLNLRLIELRRRLALVFVLDDPQRGRCHPATIFSMQSVIDRVEGAEEFMISRNTTDYANLTALIELLGVAIGDGSPPPEGAGSEAIKQYDNEVDGLARHIKLMWSSISDSGAGQSSRWDAKTKLKDFERKLSYIVRSRPPPKDDIFRLKENDDEIQKPKQQEYMHTWMASKKPTPKTS</sequence>
<accession>A0AAN6WTV2</accession>
<evidence type="ECO:0000313" key="3">
    <source>
        <dbReference type="Proteomes" id="UP001302126"/>
    </source>
</evidence>